<dbReference type="InterPro" id="IPR011604">
    <property type="entry name" value="PDDEXK-like_dom_sf"/>
</dbReference>
<dbReference type="InterPro" id="IPR019925">
    <property type="entry name" value="DNA_repair_protein_predicted"/>
</dbReference>
<dbReference type="NCBIfam" id="TIGR03623">
    <property type="entry name" value="probable DNA repair protein"/>
    <property type="match status" value="1"/>
</dbReference>
<accession>A0A520MGE0</accession>
<evidence type="ECO:0000259" key="1">
    <source>
        <dbReference type="Pfam" id="PF12705"/>
    </source>
</evidence>
<name>A0A520MGE0_9GAMM</name>
<evidence type="ECO:0000313" key="2">
    <source>
        <dbReference type="EMBL" id="RZO20296.1"/>
    </source>
</evidence>
<dbReference type="Proteomes" id="UP000315889">
    <property type="component" value="Unassembled WGS sequence"/>
</dbReference>
<dbReference type="Pfam" id="PF12705">
    <property type="entry name" value="PDDEXK_1"/>
    <property type="match status" value="1"/>
</dbReference>
<sequence length="902" mass="102682">MFCDYIRVFLNKVADFPLMLPPLIDITLFQQAINEDRLIITPNHRLAAKITEAWGIHCRSTQRVWHSPRVFSIDHWLKFCWEELQDHNDEAISGMAIVGFQQNRYYWERSISENDPEVSSKYAKIASDTYTSIQQWDLTVEQIQDETPASVLFKRWVKSYKRLLARNSLITIPDSWQAIIKAFETSLFHQEREILTYGFQSTPPLLKKLLNTASDKVRTIEATPKETLGSVVLTDDPDHELRSAANWAAQKLKSNPNQRIGIVVPDLSNSLSKVARIVDEALRTHDVESLVNISAGTPLSQTSLINSALGLIECLSVKKPLSEWLDIMYSPHNLLNEVPVQSKVNTELGLRKTRRFEHNFSEFCHVIIGERETELPPDILEPLAELRDNHTNFNREQQSFSQWAKSFSAYLATLGWPGKRTLNSLEYQQKEHWHRVLQEFSELDILGIEIGYATALKHLGHLAKDAIFHPKTADAPLQLLGLLEASGLSFDSLWISGMDSQTFPASVAINPLLPAQFQRLHKMPHSLPERELEIARRLLLGYINNSCELFFSYSSTKGEEVLQRSALLRDMPTVEVKDIIGNIAAFPHWLKQDNQTYLHEDIAPLFDQSIESISAGSALFKNQAACPFNAFAIHRLKAQPLEQPSHGLNSMDRGSILHETLFEVWDIWKSSTELHRQSEKSIANQLDASASKVLNKWAIHHPILRGHHYRMIEKDRLTKLLIEWIEEEKKRPGFIVEDLEVKKTASFGNLDISLRIDRIDRIDDKLLIIDYKSGSINPSHWDGERPKDPQLPLYVSACRPAVNGCAFAQIKAGNIRFSGISDSQLLDNEKGNRGWSESVALWHESMDTLASEFTAGVAQMEVIHPIGVIYQTYLLPLNRWPEEPAVNKSLEPQLVKPKVGSL</sequence>
<comment type="caution">
    <text evidence="2">The sequence shown here is derived from an EMBL/GenBank/DDBJ whole genome shotgun (WGS) entry which is preliminary data.</text>
</comment>
<dbReference type="EMBL" id="SHBP01000005">
    <property type="protein sequence ID" value="RZO20296.1"/>
    <property type="molecule type" value="Genomic_DNA"/>
</dbReference>
<protein>
    <recommendedName>
        <fullName evidence="1">PD-(D/E)XK endonuclease-like domain-containing protein</fullName>
    </recommendedName>
</protein>
<gene>
    <name evidence="2" type="ORF">EVB03_05105</name>
</gene>
<evidence type="ECO:0000313" key="3">
    <source>
        <dbReference type="Proteomes" id="UP000315889"/>
    </source>
</evidence>
<dbReference type="InterPro" id="IPR038726">
    <property type="entry name" value="PDDEXK_AddAB-type"/>
</dbReference>
<reference evidence="2 3" key="1">
    <citation type="submission" date="2019-02" db="EMBL/GenBank/DDBJ databases">
        <title>Prokaryotic population dynamics and viral predation in marine succession experiment using metagenomics: the confinement effect.</title>
        <authorList>
            <person name="Haro-Moreno J.M."/>
            <person name="Rodriguez-Valera F."/>
            <person name="Lopez-Perez M."/>
        </authorList>
    </citation>
    <scope>NUCLEOTIDE SEQUENCE [LARGE SCALE GENOMIC DNA]</scope>
    <source>
        <strain evidence="2">MED-G170</strain>
    </source>
</reference>
<dbReference type="InterPro" id="IPR027417">
    <property type="entry name" value="P-loop_NTPase"/>
</dbReference>
<dbReference type="SUPFAM" id="SSF52540">
    <property type="entry name" value="P-loop containing nucleoside triphosphate hydrolases"/>
    <property type="match status" value="1"/>
</dbReference>
<organism evidence="2 3">
    <name type="scientific">SAR92 clade bacterium</name>
    <dbReference type="NCBI Taxonomy" id="2315479"/>
    <lineage>
        <taxon>Bacteria</taxon>
        <taxon>Pseudomonadati</taxon>
        <taxon>Pseudomonadota</taxon>
        <taxon>Gammaproteobacteria</taxon>
        <taxon>Cellvibrionales</taxon>
        <taxon>Porticoccaceae</taxon>
        <taxon>SAR92 clade</taxon>
    </lineage>
</organism>
<proteinExistence type="predicted"/>
<feature type="domain" description="PD-(D/E)XK endonuclease-like" evidence="1">
    <location>
        <begin position="624"/>
        <end position="801"/>
    </location>
</feature>
<dbReference type="Gene3D" id="3.90.320.10">
    <property type="match status" value="1"/>
</dbReference>
<dbReference type="AlphaFoldDB" id="A0A520MGE0"/>